<evidence type="ECO:0000313" key="12">
    <source>
        <dbReference type="Proteomes" id="UP000325755"/>
    </source>
</evidence>
<keyword evidence="11" id="KW-0966">Cell projection</keyword>
<keyword evidence="6" id="KW-0145">Chemotaxis</keyword>
<evidence type="ECO:0000313" key="11">
    <source>
        <dbReference type="EMBL" id="QFY41864.1"/>
    </source>
</evidence>
<dbReference type="GO" id="GO:0044781">
    <property type="term" value="P:bacterial-type flagellum organization"/>
    <property type="evidence" value="ECO:0007669"/>
    <property type="project" value="UniProtKB-KW"/>
</dbReference>
<evidence type="ECO:0000256" key="7">
    <source>
        <dbReference type="ARBA" id="ARBA00022795"/>
    </source>
</evidence>
<dbReference type="Proteomes" id="UP000325755">
    <property type="component" value="Chromosome"/>
</dbReference>
<organism evidence="11 12">
    <name type="scientific">Candidatus Methylospira mobilis</name>
    <dbReference type="NCBI Taxonomy" id="1808979"/>
    <lineage>
        <taxon>Bacteria</taxon>
        <taxon>Pseudomonadati</taxon>
        <taxon>Pseudomonadota</taxon>
        <taxon>Gammaproteobacteria</taxon>
        <taxon>Methylococcales</taxon>
        <taxon>Methylococcaceae</taxon>
        <taxon>Candidatus Methylospira</taxon>
    </lineage>
</organism>
<dbReference type="Gene3D" id="1.10.287.1700">
    <property type="match status" value="1"/>
</dbReference>
<dbReference type="InterPro" id="IPR052570">
    <property type="entry name" value="FliJ"/>
</dbReference>
<dbReference type="InterPro" id="IPR012823">
    <property type="entry name" value="Flagell_FliJ"/>
</dbReference>
<evidence type="ECO:0000256" key="2">
    <source>
        <dbReference type="ARBA" id="ARBA00010004"/>
    </source>
</evidence>
<dbReference type="Pfam" id="PF02050">
    <property type="entry name" value="FliJ"/>
    <property type="match status" value="1"/>
</dbReference>
<dbReference type="AlphaFoldDB" id="A0A5Q0BI83"/>
<evidence type="ECO:0000256" key="10">
    <source>
        <dbReference type="ARBA" id="ARBA00023225"/>
    </source>
</evidence>
<accession>A0A5Q0BI83</accession>
<dbReference type="GO" id="GO:0015031">
    <property type="term" value="P:protein transport"/>
    <property type="evidence" value="ECO:0007669"/>
    <property type="project" value="UniProtKB-KW"/>
</dbReference>
<dbReference type="GO" id="GO:0009288">
    <property type="term" value="C:bacterial-type flagellum"/>
    <property type="evidence" value="ECO:0007669"/>
    <property type="project" value="InterPro"/>
</dbReference>
<keyword evidence="9" id="KW-0472">Membrane</keyword>
<name>A0A5Q0BI83_9GAMM</name>
<dbReference type="InterPro" id="IPR018006">
    <property type="entry name" value="Flag_FliJ_proteobac"/>
</dbReference>
<evidence type="ECO:0000256" key="6">
    <source>
        <dbReference type="ARBA" id="ARBA00022500"/>
    </source>
</evidence>
<keyword evidence="5" id="KW-1003">Cell membrane</keyword>
<dbReference type="GO" id="GO:0003774">
    <property type="term" value="F:cytoskeletal motor activity"/>
    <property type="evidence" value="ECO:0007669"/>
    <property type="project" value="InterPro"/>
</dbReference>
<dbReference type="EMBL" id="CP044205">
    <property type="protein sequence ID" value="QFY41864.1"/>
    <property type="molecule type" value="Genomic_DNA"/>
</dbReference>
<evidence type="ECO:0000256" key="9">
    <source>
        <dbReference type="ARBA" id="ARBA00023136"/>
    </source>
</evidence>
<keyword evidence="12" id="KW-1185">Reference proteome</keyword>
<keyword evidence="11" id="KW-0969">Cilium</keyword>
<dbReference type="GO" id="GO:0006935">
    <property type="term" value="P:chemotaxis"/>
    <property type="evidence" value="ECO:0007669"/>
    <property type="project" value="UniProtKB-KW"/>
</dbReference>
<keyword evidence="7" id="KW-1005">Bacterial flagellum biogenesis</keyword>
<dbReference type="FunCoup" id="A0A5Q0BI83">
    <property type="interactions" value="51"/>
</dbReference>
<dbReference type="NCBIfam" id="TIGR02473">
    <property type="entry name" value="flagell_FliJ"/>
    <property type="match status" value="1"/>
</dbReference>
<keyword evidence="8" id="KW-0653">Protein transport</keyword>
<evidence type="ECO:0000256" key="8">
    <source>
        <dbReference type="ARBA" id="ARBA00022927"/>
    </source>
</evidence>
<keyword evidence="11" id="KW-0282">Flagellum</keyword>
<gene>
    <name evidence="11" type="primary">fliJ</name>
    <name evidence="11" type="ORF">F6R98_03820</name>
</gene>
<dbReference type="InParanoid" id="A0A5Q0BI83"/>
<reference evidence="11 12" key="1">
    <citation type="submission" date="2019-09" db="EMBL/GenBank/DDBJ databases">
        <title>Ecophysiology of the spiral-shaped methanotroph Methylospira mobilis as revealed by the complete genome sequence.</title>
        <authorList>
            <person name="Oshkin I.Y."/>
            <person name="Dedysh S.N."/>
            <person name="Miroshnikov K."/>
            <person name="Danilova O.V."/>
            <person name="Hakobyan A."/>
            <person name="Liesack W."/>
        </authorList>
    </citation>
    <scope>NUCLEOTIDE SEQUENCE [LARGE SCALE GENOMIC DNA]</scope>
    <source>
        <strain evidence="11 12">Shm1</strain>
    </source>
</reference>
<dbReference type="PANTHER" id="PTHR38786:SF1">
    <property type="entry name" value="FLAGELLAR FLIJ PROTEIN"/>
    <property type="match status" value="1"/>
</dbReference>
<dbReference type="PRINTS" id="PR01004">
    <property type="entry name" value="FLGFLIJ"/>
</dbReference>
<sequence length="152" mass="17703">MIIMVENSSLATLVELAAREAEQTAVRMSDAIREKEVAANKLAVLEQYREEYRDICAARMVEGLSILEYSNFQAFMANMDRTIAGQQQIVEKIQERVDNARGVWQAAERKRLSFDVLQAQEEKKRLHRENRLDQKLMDEYASLTKQHRKNSR</sequence>
<comment type="subcellular location">
    <subcellularLocation>
        <location evidence="1">Cell membrane</location>
        <topology evidence="1">Peripheral membrane protein</topology>
        <orientation evidence="1">Cytoplasmic side</orientation>
    </subcellularLocation>
</comment>
<dbReference type="PIRSF" id="PIRSF019404">
    <property type="entry name" value="FliJ"/>
    <property type="match status" value="1"/>
</dbReference>
<dbReference type="PANTHER" id="PTHR38786">
    <property type="entry name" value="FLAGELLAR FLIJ PROTEIN"/>
    <property type="match status" value="1"/>
</dbReference>
<evidence type="ECO:0000256" key="1">
    <source>
        <dbReference type="ARBA" id="ARBA00004413"/>
    </source>
</evidence>
<dbReference type="GO" id="GO:0071973">
    <property type="term" value="P:bacterial-type flagellum-dependent cell motility"/>
    <property type="evidence" value="ECO:0007669"/>
    <property type="project" value="InterPro"/>
</dbReference>
<evidence type="ECO:0000256" key="4">
    <source>
        <dbReference type="ARBA" id="ARBA00022448"/>
    </source>
</evidence>
<protein>
    <recommendedName>
        <fullName evidence="3">Flagellar FliJ protein</fullName>
    </recommendedName>
</protein>
<comment type="similarity">
    <text evidence="2">Belongs to the FliJ family.</text>
</comment>
<keyword evidence="10" id="KW-1006">Bacterial flagellum protein export</keyword>
<keyword evidence="4" id="KW-0813">Transport</keyword>
<proteinExistence type="inferred from homology"/>
<dbReference type="OrthoDB" id="6465096at2"/>
<evidence type="ECO:0000256" key="5">
    <source>
        <dbReference type="ARBA" id="ARBA00022475"/>
    </source>
</evidence>
<evidence type="ECO:0000256" key="3">
    <source>
        <dbReference type="ARBA" id="ARBA00020392"/>
    </source>
</evidence>
<dbReference type="GO" id="GO:0005886">
    <property type="term" value="C:plasma membrane"/>
    <property type="evidence" value="ECO:0007669"/>
    <property type="project" value="UniProtKB-SubCell"/>
</dbReference>
<dbReference type="InterPro" id="IPR053716">
    <property type="entry name" value="Flag_assembly_chemotaxis_eff"/>
</dbReference>
<dbReference type="KEGG" id="mmob:F6R98_03820"/>